<dbReference type="SUPFAM" id="SSF51445">
    <property type="entry name" value="(Trans)glycosidases"/>
    <property type="match status" value="1"/>
</dbReference>
<evidence type="ECO:0000256" key="6">
    <source>
        <dbReference type="ARBA" id="ARBA00023277"/>
    </source>
</evidence>
<feature type="chain" id="PRO_5047107033" description="Beta-xylanase" evidence="11">
    <location>
        <begin position="27"/>
        <end position="653"/>
    </location>
</feature>
<feature type="signal peptide" evidence="11">
    <location>
        <begin position="1"/>
        <end position="26"/>
    </location>
</feature>
<keyword evidence="5 9" id="KW-0378">Hydrolase</keyword>
<dbReference type="PANTHER" id="PTHR31490:SF88">
    <property type="entry name" value="BETA-XYLANASE"/>
    <property type="match status" value="1"/>
</dbReference>
<feature type="compositionally biased region" description="Pro residues" evidence="10">
    <location>
        <begin position="35"/>
        <end position="57"/>
    </location>
</feature>
<sequence>MDSTVHSPIKSFLLLAGIVCFLSACGGGGSQSTATPPPAPPQAPTPPPSQPPAPEQPSTPDNPNIPAGGESIITATPATDFTLIAGDNNGPVGYAETVSVEHPDFDSALQIVVDKPTGQFWNGQVNYPINAALSEGDVVLLYLQFKMLASADETGTGFVTAFVESPAPDYTKYLFYQLVSSGEWQEYYLPMTIGSDFDANEISLKFGFGNGSKSQTVQLANITLLNYKNTLSIDDLPLTRPSYIGRDADAAWRADAAARIEEHRKGDFTLQVQRADGSPVSDANVDIQLKKHAYHFGSVAAARHLVFDDADSQTYREKLLENFNQSGLENNLKWSAWAGEWGDPFTQENALSALQWLNDNNLYARGHVMVWPSKRNMPNYVQGFMPADAPQNADSQVLTEVQKHIADVSRKTLGLVDEWDVLNEPFDNHYLMDAFGDQVMIDWFVQAAQENPDIPLYINDYSIVSGGGTNTAHQDHFFNTIDYLIANNAPITGIGIQSHFSTTPTPITRIYEIIDRYHTAFPDLAIRSTEFDVDTFDEEMQADFTRDFLTIFFSHPATVGVQKWGFWAGAHWRPNAAMYTEDWQPKLNQAAWQETVYGTFWNDFNGTTNANGEYAGRGFYGDYEISVTIDGETQVLSVALSPNAANQWVVQIN</sequence>
<evidence type="ECO:0000313" key="13">
    <source>
        <dbReference type="EMBL" id="MFC4701563.1"/>
    </source>
</evidence>
<evidence type="ECO:0000259" key="12">
    <source>
        <dbReference type="PROSITE" id="PS51760"/>
    </source>
</evidence>
<keyword evidence="3" id="KW-0858">Xylan degradation</keyword>
<feature type="domain" description="GH10" evidence="12">
    <location>
        <begin position="309"/>
        <end position="598"/>
    </location>
</feature>
<evidence type="ECO:0000256" key="8">
    <source>
        <dbReference type="ARBA" id="ARBA00023326"/>
    </source>
</evidence>
<evidence type="ECO:0000256" key="10">
    <source>
        <dbReference type="SAM" id="MobiDB-lite"/>
    </source>
</evidence>
<keyword evidence="14" id="KW-1185">Reference proteome</keyword>
<dbReference type="Gene3D" id="3.20.20.80">
    <property type="entry name" value="Glycosidases"/>
    <property type="match status" value="1"/>
</dbReference>
<keyword evidence="6 9" id="KW-0119">Carbohydrate metabolism</keyword>
<feature type="region of interest" description="Disordered" evidence="10">
    <location>
        <begin position="27"/>
        <end position="72"/>
    </location>
</feature>
<dbReference type="SUPFAM" id="SSF49785">
    <property type="entry name" value="Galactose-binding domain-like"/>
    <property type="match status" value="1"/>
</dbReference>
<evidence type="ECO:0000256" key="9">
    <source>
        <dbReference type="RuleBase" id="RU361174"/>
    </source>
</evidence>
<evidence type="ECO:0000256" key="4">
    <source>
        <dbReference type="ARBA" id="ARBA00022729"/>
    </source>
</evidence>
<dbReference type="InterPro" id="IPR044846">
    <property type="entry name" value="GH10"/>
</dbReference>
<evidence type="ECO:0000256" key="1">
    <source>
        <dbReference type="ARBA" id="ARBA00000681"/>
    </source>
</evidence>
<comment type="catalytic activity">
    <reaction evidence="1 9">
        <text>Endohydrolysis of (1-&gt;4)-beta-D-xylosidic linkages in xylans.</text>
        <dbReference type="EC" id="3.2.1.8"/>
    </reaction>
</comment>
<dbReference type="Pfam" id="PF00331">
    <property type="entry name" value="Glyco_hydro_10"/>
    <property type="match status" value="1"/>
</dbReference>
<dbReference type="InterPro" id="IPR001000">
    <property type="entry name" value="GH10_dom"/>
</dbReference>
<keyword evidence="4 11" id="KW-0732">Signal</keyword>
<dbReference type="RefSeq" id="WP_382410162.1">
    <property type="nucleotide sequence ID" value="NZ_JBHSGU010000017.1"/>
</dbReference>
<gene>
    <name evidence="13" type="ORF">ACFO4O_15505</name>
</gene>
<dbReference type="InterPro" id="IPR008979">
    <property type="entry name" value="Galactose-bd-like_sf"/>
</dbReference>
<evidence type="ECO:0000256" key="2">
    <source>
        <dbReference type="ARBA" id="ARBA00007495"/>
    </source>
</evidence>
<proteinExistence type="inferred from homology"/>
<name>A0ABV9LZY1_9ALTE</name>
<comment type="similarity">
    <text evidence="2 9">Belongs to the glycosyl hydrolase 10 (cellulase F) family.</text>
</comment>
<dbReference type="EC" id="3.2.1.8" evidence="9"/>
<reference evidence="14" key="1">
    <citation type="journal article" date="2019" name="Int. J. Syst. Evol. Microbiol.">
        <title>The Global Catalogue of Microorganisms (GCM) 10K type strain sequencing project: providing services to taxonomists for standard genome sequencing and annotation.</title>
        <authorList>
            <consortium name="The Broad Institute Genomics Platform"/>
            <consortium name="The Broad Institute Genome Sequencing Center for Infectious Disease"/>
            <person name="Wu L."/>
            <person name="Ma J."/>
        </authorList>
    </citation>
    <scope>NUCLEOTIDE SEQUENCE [LARGE SCALE GENOMIC DNA]</scope>
    <source>
        <strain evidence="14">KACC 12507</strain>
    </source>
</reference>
<evidence type="ECO:0000256" key="11">
    <source>
        <dbReference type="SAM" id="SignalP"/>
    </source>
</evidence>
<organism evidence="13 14">
    <name type="scientific">Glaciecola siphonariae</name>
    <dbReference type="NCBI Taxonomy" id="521012"/>
    <lineage>
        <taxon>Bacteria</taxon>
        <taxon>Pseudomonadati</taxon>
        <taxon>Pseudomonadota</taxon>
        <taxon>Gammaproteobacteria</taxon>
        <taxon>Alteromonadales</taxon>
        <taxon>Alteromonadaceae</taxon>
        <taxon>Glaciecola</taxon>
    </lineage>
</organism>
<accession>A0ABV9LZY1</accession>
<keyword evidence="7 9" id="KW-0326">Glycosidase</keyword>
<keyword evidence="8 9" id="KW-0624">Polysaccharide degradation</keyword>
<dbReference type="EMBL" id="JBHSGU010000017">
    <property type="protein sequence ID" value="MFC4701563.1"/>
    <property type="molecule type" value="Genomic_DNA"/>
</dbReference>
<dbReference type="PANTHER" id="PTHR31490">
    <property type="entry name" value="GLYCOSYL HYDROLASE"/>
    <property type="match status" value="1"/>
</dbReference>
<comment type="caution">
    <text evidence="13">The sequence shown here is derived from an EMBL/GenBank/DDBJ whole genome shotgun (WGS) entry which is preliminary data.</text>
</comment>
<evidence type="ECO:0000313" key="14">
    <source>
        <dbReference type="Proteomes" id="UP001595897"/>
    </source>
</evidence>
<dbReference type="Proteomes" id="UP001595897">
    <property type="component" value="Unassembled WGS sequence"/>
</dbReference>
<dbReference type="Gene3D" id="2.60.120.260">
    <property type="entry name" value="Galactose-binding domain-like"/>
    <property type="match status" value="1"/>
</dbReference>
<dbReference type="PROSITE" id="PS51760">
    <property type="entry name" value="GH10_2"/>
    <property type="match status" value="1"/>
</dbReference>
<evidence type="ECO:0000256" key="7">
    <source>
        <dbReference type="ARBA" id="ARBA00023295"/>
    </source>
</evidence>
<evidence type="ECO:0000256" key="3">
    <source>
        <dbReference type="ARBA" id="ARBA00022651"/>
    </source>
</evidence>
<dbReference type="InterPro" id="IPR017853">
    <property type="entry name" value="GH"/>
</dbReference>
<dbReference type="SMART" id="SM00633">
    <property type="entry name" value="Glyco_10"/>
    <property type="match status" value="1"/>
</dbReference>
<evidence type="ECO:0000256" key="5">
    <source>
        <dbReference type="ARBA" id="ARBA00022801"/>
    </source>
</evidence>
<protein>
    <recommendedName>
        <fullName evidence="9">Beta-xylanase</fullName>
        <ecNumber evidence="9">3.2.1.8</ecNumber>
    </recommendedName>
</protein>
<dbReference type="PRINTS" id="PR00134">
    <property type="entry name" value="GLHYDRLASE10"/>
</dbReference>